<evidence type="ECO:0000256" key="1">
    <source>
        <dbReference type="ARBA" id="ARBA00004613"/>
    </source>
</evidence>
<keyword evidence="2" id="KW-0732">Signal</keyword>
<organism evidence="4">
    <name type="scientific">Nocardia globerula</name>
    <dbReference type="NCBI Taxonomy" id="1818"/>
    <lineage>
        <taxon>Bacteria</taxon>
        <taxon>Bacillati</taxon>
        <taxon>Actinomycetota</taxon>
        <taxon>Actinomycetes</taxon>
        <taxon>Mycobacteriales</taxon>
        <taxon>Nocardiaceae</taxon>
        <taxon>Nocardia</taxon>
    </lineage>
</organism>
<feature type="domain" description="NodB homology" evidence="3">
    <location>
        <begin position="77"/>
        <end position="345"/>
    </location>
</feature>
<evidence type="ECO:0000256" key="2">
    <source>
        <dbReference type="ARBA" id="ARBA00022729"/>
    </source>
</evidence>
<dbReference type="EMBL" id="VNIQ01000002">
    <property type="protein sequence ID" value="TYQ06511.1"/>
    <property type="molecule type" value="Genomic_DNA"/>
</dbReference>
<dbReference type="PANTHER" id="PTHR34216">
    <property type="match status" value="1"/>
</dbReference>
<sequence>MSRRDALARMLRLRTRKQRRRGGILMYHCISEEIYDPWAICVSPNAFDDQMAVLAQARAAVDLANFAGSDAYTRTGSQLAVTFDDGYVDNLVAALPVLERYEIPATIFVIGNSVGRTREFWWDGLQRAVPSGEPLPDRLDFPFGKGRRTFTLNEGPGDSATNARWRADSGEITTSRQALFRALWDAIVVLEPTEQDDAIDHVLAWGGRMATTPTSRVALDAEQFAQLADHPLITLGSHTLDHVSLTDLPAERQRTQISAGHRKIEELSGRPITRFSYPYGRFDDTARAAVRELGIDVACTSVPMPAIGSDDPCALPRVQATEMDGDQFTRWLREDYGLIRGQLLQ</sequence>
<proteinExistence type="predicted"/>
<dbReference type="InterPro" id="IPR051398">
    <property type="entry name" value="Polysacch_Deacetylase"/>
</dbReference>
<dbReference type="InterPro" id="IPR002509">
    <property type="entry name" value="NODB_dom"/>
</dbReference>
<protein>
    <submittedName>
        <fullName evidence="4">Polysaccharide deacetylase</fullName>
    </submittedName>
</protein>
<evidence type="ECO:0000259" key="3">
    <source>
        <dbReference type="PROSITE" id="PS51677"/>
    </source>
</evidence>
<dbReference type="GO" id="GO:0016810">
    <property type="term" value="F:hydrolase activity, acting on carbon-nitrogen (but not peptide) bonds"/>
    <property type="evidence" value="ECO:0007669"/>
    <property type="project" value="InterPro"/>
</dbReference>
<name>A0A652YTT3_NOCGL</name>
<dbReference type="PROSITE" id="PS51677">
    <property type="entry name" value="NODB"/>
    <property type="match status" value="1"/>
</dbReference>
<dbReference type="AlphaFoldDB" id="A0A652YTT3"/>
<dbReference type="CDD" id="cd10918">
    <property type="entry name" value="CE4_NodB_like_5s_6s"/>
    <property type="match status" value="1"/>
</dbReference>
<comment type="subcellular location">
    <subcellularLocation>
        <location evidence="1">Secreted</location>
    </subcellularLocation>
</comment>
<dbReference type="SUPFAM" id="SSF88713">
    <property type="entry name" value="Glycoside hydrolase/deacetylase"/>
    <property type="match status" value="1"/>
</dbReference>
<reference evidence="4" key="1">
    <citation type="submission" date="2019-07" db="EMBL/GenBank/DDBJ databases">
        <title>Genomic Encyclopedia of Type Strains, Phase IV (KMG-IV): sequencing the most valuable type-strain genomes for metagenomic binning, comparative biology and taxonomic classification.</title>
        <authorList>
            <person name="Goeker M."/>
        </authorList>
    </citation>
    <scope>NUCLEOTIDE SEQUENCE</scope>
    <source>
        <strain evidence="4">DSM 44596</strain>
    </source>
</reference>
<dbReference type="InterPro" id="IPR011330">
    <property type="entry name" value="Glyco_hydro/deAcase_b/a-brl"/>
</dbReference>
<dbReference type="Gene3D" id="3.20.20.370">
    <property type="entry name" value="Glycoside hydrolase/deacetylase"/>
    <property type="match status" value="1"/>
</dbReference>
<dbReference type="PANTHER" id="PTHR34216:SF3">
    <property type="entry name" value="POLY-BETA-1,6-N-ACETYL-D-GLUCOSAMINE N-DEACETYLASE"/>
    <property type="match status" value="1"/>
</dbReference>
<dbReference type="GO" id="GO:0005975">
    <property type="term" value="P:carbohydrate metabolic process"/>
    <property type="evidence" value="ECO:0007669"/>
    <property type="project" value="InterPro"/>
</dbReference>
<evidence type="ECO:0000313" key="4">
    <source>
        <dbReference type="EMBL" id="TYQ06511.1"/>
    </source>
</evidence>
<dbReference type="Pfam" id="PF01522">
    <property type="entry name" value="Polysacc_deac_1"/>
    <property type="match status" value="2"/>
</dbReference>
<comment type="caution">
    <text evidence="4">The sequence shown here is derived from an EMBL/GenBank/DDBJ whole genome shotgun (WGS) entry which is preliminary data.</text>
</comment>
<accession>A0A652YTT3</accession>
<gene>
    <name evidence="4" type="ORF">FNL38_102648</name>
</gene>
<dbReference type="GO" id="GO:0005576">
    <property type="term" value="C:extracellular region"/>
    <property type="evidence" value="ECO:0007669"/>
    <property type="project" value="UniProtKB-SubCell"/>
</dbReference>